<comment type="subcellular location">
    <subcellularLocation>
        <location evidence="1">Cytoplasm</location>
    </subcellularLocation>
</comment>
<gene>
    <name evidence="13" type="ORF">SAMN06265379_10977</name>
</gene>
<evidence type="ECO:0000313" key="14">
    <source>
        <dbReference type="Proteomes" id="UP000319040"/>
    </source>
</evidence>
<dbReference type="GO" id="GO:0003725">
    <property type="term" value="F:double-stranded RNA binding"/>
    <property type="evidence" value="ECO:0007669"/>
    <property type="project" value="InterPro"/>
</dbReference>
<dbReference type="PROSITE" id="PS51163">
    <property type="entry name" value="YRDC"/>
    <property type="match status" value="1"/>
</dbReference>
<evidence type="ECO:0000256" key="1">
    <source>
        <dbReference type="ARBA" id="ARBA00004496"/>
    </source>
</evidence>
<comment type="catalytic activity">
    <reaction evidence="11">
        <text>L-threonine + hydrogencarbonate + ATP = L-threonylcarbamoyladenylate + diphosphate + H2O</text>
        <dbReference type="Rhea" id="RHEA:36407"/>
        <dbReference type="ChEBI" id="CHEBI:15377"/>
        <dbReference type="ChEBI" id="CHEBI:17544"/>
        <dbReference type="ChEBI" id="CHEBI:30616"/>
        <dbReference type="ChEBI" id="CHEBI:33019"/>
        <dbReference type="ChEBI" id="CHEBI:57926"/>
        <dbReference type="ChEBI" id="CHEBI:73682"/>
        <dbReference type="EC" id="2.7.7.87"/>
    </reaction>
</comment>
<evidence type="ECO:0000313" key="13">
    <source>
        <dbReference type="EMBL" id="SMO84325.1"/>
    </source>
</evidence>
<dbReference type="EC" id="2.7.7.87" evidence="3"/>
<keyword evidence="8" id="KW-0547">Nucleotide-binding</keyword>
<dbReference type="NCBIfam" id="TIGR00057">
    <property type="entry name" value="L-threonylcarbamoyladenylate synthase"/>
    <property type="match status" value="1"/>
</dbReference>
<name>A0A521EK86_SACCC</name>
<evidence type="ECO:0000256" key="2">
    <source>
        <dbReference type="ARBA" id="ARBA00007663"/>
    </source>
</evidence>
<dbReference type="InterPro" id="IPR017945">
    <property type="entry name" value="DHBP_synth_RibB-like_a/b_dom"/>
</dbReference>
<keyword evidence="9" id="KW-0067">ATP-binding</keyword>
<dbReference type="InterPro" id="IPR050156">
    <property type="entry name" value="TC-AMP_synthase_SUA5"/>
</dbReference>
<dbReference type="Gene3D" id="3.90.870.10">
    <property type="entry name" value="DHBP synthase"/>
    <property type="match status" value="1"/>
</dbReference>
<evidence type="ECO:0000256" key="9">
    <source>
        <dbReference type="ARBA" id="ARBA00022840"/>
    </source>
</evidence>
<evidence type="ECO:0000259" key="12">
    <source>
        <dbReference type="PROSITE" id="PS51163"/>
    </source>
</evidence>
<evidence type="ECO:0000256" key="8">
    <source>
        <dbReference type="ARBA" id="ARBA00022741"/>
    </source>
</evidence>
<dbReference type="PANTHER" id="PTHR17490">
    <property type="entry name" value="SUA5"/>
    <property type="match status" value="1"/>
</dbReference>
<feature type="domain" description="YrdC-like" evidence="12">
    <location>
        <begin position="2"/>
        <end position="187"/>
    </location>
</feature>
<sequence>MNDDIKKAVEVLQKGGLILYPTDTIWGIGCDATNQEAVKKVYALKQRHDSKSALVLLDNDAKLSAYVAKVPEMAWDLIDLSAKPLTIIYPKAKNLAQNLLAEDNSVGIRITKEEFSKKLCARFKKPIVSTSANISGQASPQHFGEISDEVKNGVDYIVQFRQEETANPAPSSILKLEVDGQIKIIRE</sequence>
<evidence type="ECO:0000256" key="7">
    <source>
        <dbReference type="ARBA" id="ARBA00022695"/>
    </source>
</evidence>
<evidence type="ECO:0000256" key="11">
    <source>
        <dbReference type="ARBA" id="ARBA00048366"/>
    </source>
</evidence>
<evidence type="ECO:0000256" key="5">
    <source>
        <dbReference type="ARBA" id="ARBA00022679"/>
    </source>
</evidence>
<dbReference type="Pfam" id="PF01300">
    <property type="entry name" value="Sua5_yciO_yrdC"/>
    <property type="match status" value="1"/>
</dbReference>
<keyword evidence="6" id="KW-0819">tRNA processing</keyword>
<dbReference type="GO" id="GO:0008033">
    <property type="term" value="P:tRNA processing"/>
    <property type="evidence" value="ECO:0007669"/>
    <property type="project" value="UniProtKB-KW"/>
</dbReference>
<keyword evidence="4" id="KW-0963">Cytoplasm</keyword>
<comment type="similarity">
    <text evidence="2">Belongs to the SUA5 family.</text>
</comment>
<evidence type="ECO:0000256" key="3">
    <source>
        <dbReference type="ARBA" id="ARBA00012584"/>
    </source>
</evidence>
<dbReference type="GO" id="GO:0005737">
    <property type="term" value="C:cytoplasm"/>
    <property type="evidence" value="ECO:0007669"/>
    <property type="project" value="UniProtKB-SubCell"/>
</dbReference>
<dbReference type="GO" id="GO:0000049">
    <property type="term" value="F:tRNA binding"/>
    <property type="evidence" value="ECO:0007669"/>
    <property type="project" value="TreeGrafter"/>
</dbReference>
<dbReference type="RefSeq" id="WP_142534275.1">
    <property type="nucleotide sequence ID" value="NZ_FXTB01000009.1"/>
</dbReference>
<dbReference type="InterPro" id="IPR006070">
    <property type="entry name" value="Sua5-like_dom"/>
</dbReference>
<reference evidence="13 14" key="1">
    <citation type="submission" date="2017-05" db="EMBL/GenBank/DDBJ databases">
        <authorList>
            <person name="Varghese N."/>
            <person name="Submissions S."/>
        </authorList>
    </citation>
    <scope>NUCLEOTIDE SEQUENCE [LARGE SCALE GENOMIC DNA]</scope>
    <source>
        <strain evidence="13 14">DSM 27040</strain>
    </source>
</reference>
<evidence type="ECO:0000256" key="10">
    <source>
        <dbReference type="ARBA" id="ARBA00029774"/>
    </source>
</evidence>
<keyword evidence="14" id="KW-1185">Reference proteome</keyword>
<protein>
    <recommendedName>
        <fullName evidence="10">L-threonylcarbamoyladenylate synthase</fullName>
        <ecNumber evidence="3">2.7.7.87</ecNumber>
    </recommendedName>
    <alternativeName>
        <fullName evidence="10">L-threonylcarbamoyladenylate synthase</fullName>
    </alternativeName>
</protein>
<keyword evidence="7" id="KW-0548">Nucleotidyltransferase</keyword>
<dbReference type="GO" id="GO:0061710">
    <property type="term" value="F:L-threonylcarbamoyladenylate synthase"/>
    <property type="evidence" value="ECO:0007669"/>
    <property type="project" value="UniProtKB-EC"/>
</dbReference>
<dbReference type="Proteomes" id="UP000319040">
    <property type="component" value="Unassembled WGS sequence"/>
</dbReference>
<dbReference type="GO" id="GO:0005524">
    <property type="term" value="F:ATP binding"/>
    <property type="evidence" value="ECO:0007669"/>
    <property type="project" value="UniProtKB-KW"/>
</dbReference>
<proteinExistence type="inferred from homology"/>
<accession>A0A521EK86</accession>
<evidence type="ECO:0000256" key="4">
    <source>
        <dbReference type="ARBA" id="ARBA00022490"/>
    </source>
</evidence>
<keyword evidence="5" id="KW-0808">Transferase</keyword>
<dbReference type="GO" id="GO:0006450">
    <property type="term" value="P:regulation of translational fidelity"/>
    <property type="evidence" value="ECO:0007669"/>
    <property type="project" value="TreeGrafter"/>
</dbReference>
<dbReference type="AlphaFoldDB" id="A0A521EK86"/>
<dbReference type="OrthoDB" id="9814580at2"/>
<organism evidence="13 14">
    <name type="scientific">Saccharicrinis carchari</name>
    <dbReference type="NCBI Taxonomy" id="1168039"/>
    <lineage>
        <taxon>Bacteria</taxon>
        <taxon>Pseudomonadati</taxon>
        <taxon>Bacteroidota</taxon>
        <taxon>Bacteroidia</taxon>
        <taxon>Marinilabiliales</taxon>
        <taxon>Marinilabiliaceae</taxon>
        <taxon>Saccharicrinis</taxon>
    </lineage>
</organism>
<dbReference type="EMBL" id="FXTB01000009">
    <property type="protein sequence ID" value="SMO84325.1"/>
    <property type="molecule type" value="Genomic_DNA"/>
</dbReference>
<dbReference type="SUPFAM" id="SSF55821">
    <property type="entry name" value="YrdC/RibB"/>
    <property type="match status" value="1"/>
</dbReference>
<dbReference type="PANTHER" id="PTHR17490:SF16">
    <property type="entry name" value="THREONYLCARBAMOYL-AMP SYNTHASE"/>
    <property type="match status" value="1"/>
</dbReference>
<evidence type="ECO:0000256" key="6">
    <source>
        <dbReference type="ARBA" id="ARBA00022694"/>
    </source>
</evidence>